<sequence>MSKPVSPAPLTHQPLRGLVLILGATLLFAYNDTTNKLLITEYNVPMVAAIRYITHCLLMLALVAPFHGRDMVRTTRTGLVLVRAASLALGSFLVSLALQRMPVAETTAIVYLCPVLVVLLSGPLLKEKVGPTAWLAALLGFAGVLLIARPGSGLDPLGVLFVLGNVVVSTAYNLLSRVLAHTERTMAMLFYSALVGAIGFGIFLPWTLHGAAPTALQLVLFAGLGVSAWLGHYLFTQSYRYAPAALVAPMTYMHLVWAGVLGWLVFGHAPEPIALAGMGLVAIAGMISAIRRRRGQRPAQLAAEDGTTERAG</sequence>
<protein>
    <submittedName>
        <fullName evidence="3">EamA-like transporter family protein</fullName>
    </submittedName>
</protein>
<feature type="transmembrane region" description="Helical" evidence="1">
    <location>
        <begin position="42"/>
        <end position="66"/>
    </location>
</feature>
<dbReference type="EMBL" id="UZWD01000054">
    <property type="protein sequence ID" value="VDS06591.1"/>
    <property type="molecule type" value="Genomic_DNA"/>
</dbReference>
<dbReference type="PANTHER" id="PTHR22911">
    <property type="entry name" value="ACYL-MALONYL CONDENSING ENZYME-RELATED"/>
    <property type="match status" value="1"/>
</dbReference>
<dbReference type="RefSeq" id="WP_126152106.1">
    <property type="nucleotide sequence ID" value="NZ_JBHTMH010000001.1"/>
</dbReference>
<feature type="transmembrane region" description="Helical" evidence="1">
    <location>
        <begin position="187"/>
        <end position="208"/>
    </location>
</feature>
<evidence type="ECO:0000256" key="1">
    <source>
        <dbReference type="SAM" id="Phobius"/>
    </source>
</evidence>
<dbReference type="InterPro" id="IPR000620">
    <property type="entry name" value="EamA_dom"/>
</dbReference>
<dbReference type="Pfam" id="PF00892">
    <property type="entry name" value="EamA"/>
    <property type="match status" value="2"/>
</dbReference>
<reference evidence="3 4" key="1">
    <citation type="submission" date="2018-12" db="EMBL/GenBank/DDBJ databases">
        <authorList>
            <person name="Criscuolo A."/>
        </authorList>
    </citation>
    <scope>NUCLEOTIDE SEQUENCE [LARGE SCALE GENOMIC DNA]</scope>
    <source>
        <strain evidence="3">ACIP1116281</strain>
    </source>
</reference>
<dbReference type="Gene3D" id="1.10.3730.20">
    <property type="match status" value="1"/>
</dbReference>
<organism evidence="3 4">
    <name type="scientific">Devosia equisanguinis</name>
    <dbReference type="NCBI Taxonomy" id="2490941"/>
    <lineage>
        <taxon>Bacteria</taxon>
        <taxon>Pseudomonadati</taxon>
        <taxon>Pseudomonadota</taxon>
        <taxon>Alphaproteobacteria</taxon>
        <taxon>Hyphomicrobiales</taxon>
        <taxon>Devosiaceae</taxon>
        <taxon>Devosia</taxon>
    </lineage>
</organism>
<dbReference type="NCBIfam" id="TIGR02595">
    <property type="entry name" value="PEP_CTERM"/>
    <property type="match status" value="1"/>
</dbReference>
<feature type="transmembrane region" description="Helical" evidence="1">
    <location>
        <begin position="242"/>
        <end position="266"/>
    </location>
</feature>
<feature type="transmembrane region" description="Helical" evidence="1">
    <location>
        <begin position="108"/>
        <end position="125"/>
    </location>
</feature>
<feature type="transmembrane region" description="Helical" evidence="1">
    <location>
        <begin position="214"/>
        <end position="235"/>
    </location>
</feature>
<evidence type="ECO:0000313" key="3">
    <source>
        <dbReference type="EMBL" id="VDS06591.1"/>
    </source>
</evidence>
<feature type="domain" description="EamA" evidence="2">
    <location>
        <begin position="16"/>
        <end position="148"/>
    </location>
</feature>
<dbReference type="PANTHER" id="PTHR22911:SF103">
    <property type="entry name" value="BLR2811 PROTEIN"/>
    <property type="match status" value="1"/>
</dbReference>
<keyword evidence="1" id="KW-0472">Membrane</keyword>
<feature type="transmembrane region" description="Helical" evidence="1">
    <location>
        <begin position="12"/>
        <end position="30"/>
    </location>
</feature>
<keyword evidence="4" id="KW-1185">Reference proteome</keyword>
<feature type="transmembrane region" description="Helical" evidence="1">
    <location>
        <begin position="272"/>
        <end position="290"/>
    </location>
</feature>
<feature type="domain" description="EamA" evidence="2">
    <location>
        <begin position="157"/>
        <end position="284"/>
    </location>
</feature>
<keyword evidence="1" id="KW-1133">Transmembrane helix</keyword>
<evidence type="ECO:0000259" key="2">
    <source>
        <dbReference type="Pfam" id="PF00892"/>
    </source>
</evidence>
<keyword evidence="1" id="KW-0812">Transmembrane</keyword>
<accession>A0A447IGI1</accession>
<gene>
    <name evidence="3" type="ORF">DEVEQU_03755</name>
</gene>
<feature type="transmembrane region" description="Helical" evidence="1">
    <location>
        <begin position="132"/>
        <end position="151"/>
    </location>
</feature>
<dbReference type="Proteomes" id="UP000268844">
    <property type="component" value="Unassembled WGS sequence"/>
</dbReference>
<feature type="transmembrane region" description="Helical" evidence="1">
    <location>
        <begin position="78"/>
        <end position="96"/>
    </location>
</feature>
<proteinExistence type="predicted"/>
<dbReference type="InterPro" id="IPR037185">
    <property type="entry name" value="EmrE-like"/>
</dbReference>
<dbReference type="AlphaFoldDB" id="A0A447IGI1"/>
<name>A0A447IGI1_9HYPH</name>
<dbReference type="GO" id="GO:0016020">
    <property type="term" value="C:membrane"/>
    <property type="evidence" value="ECO:0007669"/>
    <property type="project" value="InterPro"/>
</dbReference>
<dbReference type="OrthoDB" id="7818056at2"/>
<dbReference type="InterPro" id="IPR013424">
    <property type="entry name" value="Ice-binding_C"/>
</dbReference>
<feature type="transmembrane region" description="Helical" evidence="1">
    <location>
        <begin position="157"/>
        <end position="175"/>
    </location>
</feature>
<evidence type="ECO:0000313" key="4">
    <source>
        <dbReference type="Proteomes" id="UP000268844"/>
    </source>
</evidence>
<dbReference type="SUPFAM" id="SSF103481">
    <property type="entry name" value="Multidrug resistance efflux transporter EmrE"/>
    <property type="match status" value="2"/>
</dbReference>